<name>A0ABD1XVK1_9MARC</name>
<keyword evidence="2" id="KW-1185">Reference proteome</keyword>
<proteinExistence type="predicted"/>
<protein>
    <recommendedName>
        <fullName evidence="3">ATP synthase protein MI25</fullName>
    </recommendedName>
</protein>
<accession>A0ABD1XVK1</accession>
<evidence type="ECO:0000313" key="2">
    <source>
        <dbReference type="Proteomes" id="UP001605036"/>
    </source>
</evidence>
<sequence length="135" mass="15186">MSSAVTQLLSSLKEESSSLLHKIRSSCLEALDIIRKQSTSVLDGIKEASSGLAIRGPTYESCTVSLGFLTPVERHVLEHLITSALRPGTITASCSFAVQQRDHWQQLRMDEIDLHEKRIELTIKHLQLVRMEFQE</sequence>
<dbReference type="EMBL" id="JBHFFA010000007">
    <property type="protein sequence ID" value="KAL2612979.1"/>
    <property type="molecule type" value="Genomic_DNA"/>
</dbReference>
<evidence type="ECO:0008006" key="3">
    <source>
        <dbReference type="Google" id="ProtNLM"/>
    </source>
</evidence>
<dbReference type="AlphaFoldDB" id="A0ABD1XVK1"/>
<reference evidence="1 2" key="1">
    <citation type="submission" date="2024-09" db="EMBL/GenBank/DDBJ databases">
        <title>Chromosome-scale assembly of Riccia fluitans.</title>
        <authorList>
            <person name="Paukszto L."/>
            <person name="Sawicki J."/>
            <person name="Karawczyk K."/>
            <person name="Piernik-Szablinska J."/>
            <person name="Szczecinska M."/>
            <person name="Mazdziarz M."/>
        </authorList>
    </citation>
    <scope>NUCLEOTIDE SEQUENCE [LARGE SCALE GENOMIC DNA]</scope>
    <source>
        <strain evidence="1">Rf_01</strain>
        <tissue evidence="1">Aerial parts of the thallus</tissue>
    </source>
</reference>
<comment type="caution">
    <text evidence="1">The sequence shown here is derived from an EMBL/GenBank/DDBJ whole genome shotgun (WGS) entry which is preliminary data.</text>
</comment>
<organism evidence="1 2">
    <name type="scientific">Riccia fluitans</name>
    <dbReference type="NCBI Taxonomy" id="41844"/>
    <lineage>
        <taxon>Eukaryota</taxon>
        <taxon>Viridiplantae</taxon>
        <taxon>Streptophyta</taxon>
        <taxon>Embryophyta</taxon>
        <taxon>Marchantiophyta</taxon>
        <taxon>Marchantiopsida</taxon>
        <taxon>Marchantiidae</taxon>
        <taxon>Marchantiales</taxon>
        <taxon>Ricciaceae</taxon>
        <taxon>Riccia</taxon>
    </lineage>
</organism>
<evidence type="ECO:0000313" key="1">
    <source>
        <dbReference type="EMBL" id="KAL2612979.1"/>
    </source>
</evidence>
<dbReference type="Proteomes" id="UP001605036">
    <property type="component" value="Unassembled WGS sequence"/>
</dbReference>
<gene>
    <name evidence="1" type="ORF">R1flu_024671</name>
</gene>